<dbReference type="RefSeq" id="WP_353895633.1">
    <property type="nucleotide sequence ID" value="NZ_JBEVCJ010000007.1"/>
</dbReference>
<evidence type="ECO:0000259" key="1">
    <source>
        <dbReference type="PROSITE" id="PS50801"/>
    </source>
</evidence>
<dbReference type="InterPro" id="IPR052746">
    <property type="entry name" value="MlaB_ABC_Transporter"/>
</dbReference>
<keyword evidence="3" id="KW-1185">Reference proteome</keyword>
<evidence type="ECO:0000313" key="2">
    <source>
        <dbReference type="EMBL" id="MET1255047.1"/>
    </source>
</evidence>
<sequence>MNKKATVSLGNALDIAHAANLKGRLETALHKQLPVVLVASNIERADTAGLQLVYAFIEAVQHQGGSVTWQKPTDVLIQASEILGMSKALNLAYE</sequence>
<dbReference type="PANTHER" id="PTHR35849">
    <property type="entry name" value="BLR2341 PROTEIN"/>
    <property type="match status" value="1"/>
</dbReference>
<comment type="caution">
    <text evidence="2">The sequence shown here is derived from an EMBL/GenBank/DDBJ whole genome shotgun (WGS) entry which is preliminary data.</text>
</comment>
<dbReference type="InterPro" id="IPR002645">
    <property type="entry name" value="STAS_dom"/>
</dbReference>
<evidence type="ECO:0000313" key="3">
    <source>
        <dbReference type="Proteomes" id="UP001548189"/>
    </source>
</evidence>
<dbReference type="Gene3D" id="3.30.750.24">
    <property type="entry name" value="STAS domain"/>
    <property type="match status" value="1"/>
</dbReference>
<reference evidence="2 3" key="1">
    <citation type="submission" date="2024-06" db="EMBL/GenBank/DDBJ databases">
        <authorList>
            <person name="Li F."/>
        </authorList>
    </citation>
    <scope>NUCLEOTIDE SEQUENCE [LARGE SCALE GENOMIC DNA]</scope>
    <source>
        <strain evidence="2 3">GXAS 311</strain>
    </source>
</reference>
<feature type="domain" description="STAS" evidence="1">
    <location>
        <begin position="1"/>
        <end position="94"/>
    </location>
</feature>
<gene>
    <name evidence="2" type="ORF">ABVT43_07920</name>
</gene>
<organism evidence="2 3">
    <name type="scientific">Aliikangiella maris</name>
    <dbReference type="NCBI Taxonomy" id="3162458"/>
    <lineage>
        <taxon>Bacteria</taxon>
        <taxon>Pseudomonadati</taxon>
        <taxon>Pseudomonadota</taxon>
        <taxon>Gammaproteobacteria</taxon>
        <taxon>Oceanospirillales</taxon>
        <taxon>Pleioneaceae</taxon>
        <taxon>Aliikangiella</taxon>
    </lineage>
</organism>
<protein>
    <submittedName>
        <fullName evidence="2">STAS domain-containing protein</fullName>
    </submittedName>
</protein>
<proteinExistence type="predicted"/>
<dbReference type="EMBL" id="JBEVCJ010000007">
    <property type="protein sequence ID" value="MET1255047.1"/>
    <property type="molecule type" value="Genomic_DNA"/>
</dbReference>
<dbReference type="Pfam" id="PF13466">
    <property type="entry name" value="STAS_2"/>
    <property type="match status" value="1"/>
</dbReference>
<accession>A0ABV2BSY2</accession>
<dbReference type="InterPro" id="IPR058548">
    <property type="entry name" value="MlaB-like_STAS"/>
</dbReference>
<dbReference type="SUPFAM" id="SSF52091">
    <property type="entry name" value="SpoIIaa-like"/>
    <property type="match status" value="1"/>
</dbReference>
<dbReference type="Proteomes" id="UP001548189">
    <property type="component" value="Unassembled WGS sequence"/>
</dbReference>
<dbReference type="InterPro" id="IPR036513">
    <property type="entry name" value="STAS_dom_sf"/>
</dbReference>
<dbReference type="PANTHER" id="PTHR35849:SF2">
    <property type="entry name" value="BLR2341 PROTEIN"/>
    <property type="match status" value="1"/>
</dbReference>
<dbReference type="PROSITE" id="PS50801">
    <property type="entry name" value="STAS"/>
    <property type="match status" value="1"/>
</dbReference>
<name>A0ABV2BSY2_9GAMM</name>